<evidence type="ECO:0000256" key="1">
    <source>
        <dbReference type="ARBA" id="ARBA00008894"/>
    </source>
</evidence>
<dbReference type="InterPro" id="IPR002182">
    <property type="entry name" value="NB-ARC"/>
</dbReference>
<keyword evidence="3" id="KW-0677">Repeat</keyword>
<dbReference type="SUPFAM" id="SSF52540">
    <property type="entry name" value="P-loop containing nucleoside triphosphate hydrolases"/>
    <property type="match status" value="1"/>
</dbReference>
<feature type="domain" description="NB-ARC" evidence="7">
    <location>
        <begin position="162"/>
        <end position="332"/>
    </location>
</feature>
<keyword evidence="2" id="KW-0433">Leucine-rich repeat</keyword>
<feature type="non-terminal residue" evidence="10">
    <location>
        <position position="874"/>
    </location>
</feature>
<dbReference type="SUPFAM" id="SSF52058">
    <property type="entry name" value="L domain-like"/>
    <property type="match status" value="1"/>
</dbReference>
<reference evidence="11" key="1">
    <citation type="journal article" date="2013" name="Nat. Genet.">
        <title>The Capsella rubella genome and the genomic consequences of rapid mating system evolution.</title>
        <authorList>
            <person name="Slotte T."/>
            <person name="Hazzouri K.M."/>
            <person name="Agren J.A."/>
            <person name="Koenig D."/>
            <person name="Maumus F."/>
            <person name="Guo Y.L."/>
            <person name="Steige K."/>
            <person name="Platts A.E."/>
            <person name="Escobar J.S."/>
            <person name="Newman L.K."/>
            <person name="Wang W."/>
            <person name="Mandakova T."/>
            <person name="Vello E."/>
            <person name="Smith L.M."/>
            <person name="Henz S.R."/>
            <person name="Steffen J."/>
            <person name="Takuno S."/>
            <person name="Brandvain Y."/>
            <person name="Coop G."/>
            <person name="Andolfatto P."/>
            <person name="Hu T.T."/>
            <person name="Blanchette M."/>
            <person name="Clark R.M."/>
            <person name="Quesneville H."/>
            <person name="Nordborg M."/>
            <person name="Gaut B.S."/>
            <person name="Lysak M.A."/>
            <person name="Jenkins J."/>
            <person name="Grimwood J."/>
            <person name="Chapman J."/>
            <person name="Prochnik S."/>
            <person name="Shu S."/>
            <person name="Rokhsar D."/>
            <person name="Schmutz J."/>
            <person name="Weigel D."/>
            <person name="Wright S.I."/>
        </authorList>
    </citation>
    <scope>NUCLEOTIDE SEQUENCE [LARGE SCALE GENOMIC DNA]</scope>
    <source>
        <strain evidence="11">cv. Monte Gargano</strain>
    </source>
</reference>
<dbReference type="Gene3D" id="3.80.10.10">
    <property type="entry name" value="Ribonuclease Inhibitor"/>
    <property type="match status" value="2"/>
</dbReference>
<dbReference type="PRINTS" id="PR00364">
    <property type="entry name" value="DISEASERSIST"/>
</dbReference>
<dbReference type="InterPro" id="IPR050905">
    <property type="entry name" value="Plant_NBS-LRR"/>
</dbReference>
<accession>R0GG92</accession>
<keyword evidence="5" id="KW-0611">Plant defense</keyword>
<dbReference type="KEGG" id="crb:17895450"/>
<dbReference type="Proteomes" id="UP000029121">
    <property type="component" value="Unassembled WGS sequence"/>
</dbReference>
<dbReference type="Gene3D" id="3.40.50.300">
    <property type="entry name" value="P-loop containing nucleotide triphosphate hydrolases"/>
    <property type="match status" value="1"/>
</dbReference>
<organism evidence="10 11">
    <name type="scientific">Capsella rubella</name>
    <dbReference type="NCBI Taxonomy" id="81985"/>
    <lineage>
        <taxon>Eukaryota</taxon>
        <taxon>Viridiplantae</taxon>
        <taxon>Streptophyta</taxon>
        <taxon>Embryophyta</taxon>
        <taxon>Tracheophyta</taxon>
        <taxon>Spermatophyta</taxon>
        <taxon>Magnoliopsida</taxon>
        <taxon>eudicotyledons</taxon>
        <taxon>Gunneridae</taxon>
        <taxon>Pentapetalae</taxon>
        <taxon>rosids</taxon>
        <taxon>malvids</taxon>
        <taxon>Brassicales</taxon>
        <taxon>Brassicaceae</taxon>
        <taxon>Camelineae</taxon>
        <taxon>Capsella</taxon>
    </lineage>
</organism>
<comment type="similarity">
    <text evidence="1">Belongs to the disease resistance NB-LRR family.</text>
</comment>
<feature type="domain" description="Disease resistance protein winged helix" evidence="8">
    <location>
        <begin position="424"/>
        <end position="483"/>
    </location>
</feature>
<dbReference type="FunFam" id="1.10.8.430:FF:000003">
    <property type="entry name" value="Probable disease resistance protein At5g66910"/>
    <property type="match status" value="1"/>
</dbReference>
<evidence type="ECO:0000259" key="7">
    <source>
        <dbReference type="Pfam" id="PF00931"/>
    </source>
</evidence>
<dbReference type="Pfam" id="PF23598">
    <property type="entry name" value="LRR_14"/>
    <property type="match status" value="1"/>
</dbReference>
<dbReference type="InterPro" id="IPR055414">
    <property type="entry name" value="LRR_R13L4/SHOC2-like"/>
</dbReference>
<dbReference type="InterPro" id="IPR027417">
    <property type="entry name" value="P-loop_NTPase"/>
</dbReference>
<dbReference type="InterPro" id="IPR032675">
    <property type="entry name" value="LRR_dom_sf"/>
</dbReference>
<dbReference type="AlphaFoldDB" id="R0GG92"/>
<dbReference type="GO" id="GO:0006952">
    <property type="term" value="P:defense response"/>
    <property type="evidence" value="ECO:0007669"/>
    <property type="project" value="UniProtKB-KW"/>
</dbReference>
<dbReference type="InterPro" id="IPR042197">
    <property type="entry name" value="Apaf_helical"/>
</dbReference>
<name>R0GG92_9BRAS</name>
<dbReference type="Gene3D" id="1.10.10.10">
    <property type="entry name" value="Winged helix-like DNA-binding domain superfamily/Winged helix DNA-binding domain"/>
    <property type="match status" value="1"/>
</dbReference>
<evidence type="ECO:0000259" key="8">
    <source>
        <dbReference type="Pfam" id="PF23559"/>
    </source>
</evidence>
<sequence length="874" mass="98699">MGGCFSLSCDSVVTQFSNWGFAKAKIIRDLKDNIPALETSLVGLKAVRDDLLSRVEREERSGSHQRLSQVQVWIESADNLRNEVDDLLSSKEQQLQRLCIDGLCSKNPRKSYLFSKNVSLKLTEIETLRTTALQFLQFQSSVTEPTTCFEERPVSATIVGREQILEKAWDHLTDDGVGIVGLHGMGGVGKTTLLTQINNRLLRSSHEYDYVLWIVVSQDTDLRKIIDDIGVKLGLCGEDWHSREEREKSIQVYNLLRTRRFVLFLDDIWTKVDLAEIGVPVPTTENKCKIAFTTRSLDVCARMGVRDPIYVQCLAPDKAFELFLKKVGEQTLQSDAQILDLASQVAERCCGLPLALNVIGETMASKETVQEWKHALDVLNTYAAEFSGMEDIILPILKFSYDSLKGEHIKSCFKYLAITSSCPKDHLIMLWISEGFIDDSMGVERAKNEGHAVVEILVRASLVISEFGDTGTVELHDVIHDLAVWLLSDCGKFKNKVIVRKDFSLHGMRGLNWETVTWVSVVSTKEIDISPQCPNLSTLLLLLDIHNCSETVLSQDFFRYMERLTVLDVAGPYNFTEYPDMSWLVSLRSLSFRSTTMKHLPISLLALTGLMYLNLKSTRCWSLAGISKLSGLKLLWLRGCVTKLYISIVEELGLLEHLEDLTISIADSACLEKLLSFPRLANVTSYLTLEHELGMAQGNSMVWNVRTMEKLSQLELSRISTLDIKIVEGVRTGCFPNLTTVTMTQICGPADLSWLIYATKLTTLNIRGSSFEELISREQLIKAYEEDLLPFEKLKTLKLHFLPNLRSICPSSLTFPFLKELIIYDCPKLKRLPLDSKSIAEGLILKHSPKAWITKIEWEDEATRQRFLPSCIGE</sequence>
<evidence type="ECO:0000256" key="3">
    <source>
        <dbReference type="ARBA" id="ARBA00022737"/>
    </source>
</evidence>
<dbReference type="FunFam" id="3.40.50.300:FF:001091">
    <property type="entry name" value="Probable disease resistance protein At1g61300"/>
    <property type="match status" value="1"/>
</dbReference>
<dbReference type="PANTHER" id="PTHR33463">
    <property type="entry name" value="NB-ARC DOMAIN-CONTAINING PROTEIN-RELATED"/>
    <property type="match status" value="1"/>
</dbReference>
<evidence type="ECO:0000313" key="11">
    <source>
        <dbReference type="Proteomes" id="UP000029121"/>
    </source>
</evidence>
<keyword evidence="6" id="KW-0067">ATP-binding</keyword>
<dbReference type="GO" id="GO:0043531">
    <property type="term" value="F:ADP binding"/>
    <property type="evidence" value="ECO:0007669"/>
    <property type="project" value="InterPro"/>
</dbReference>
<dbReference type="Pfam" id="PF23559">
    <property type="entry name" value="WHD_DRP"/>
    <property type="match status" value="1"/>
</dbReference>
<keyword evidence="11" id="KW-1185">Reference proteome</keyword>
<gene>
    <name evidence="10" type="ORF">CARUB_v10022460mg</name>
</gene>
<dbReference type="eggNOG" id="KOG4658">
    <property type="taxonomic scope" value="Eukaryota"/>
</dbReference>
<dbReference type="InterPro" id="IPR036388">
    <property type="entry name" value="WH-like_DNA-bd_sf"/>
</dbReference>
<dbReference type="Pfam" id="PF00931">
    <property type="entry name" value="NB-ARC"/>
    <property type="match status" value="1"/>
</dbReference>
<protein>
    <submittedName>
        <fullName evidence="10">Uncharacterized protein</fullName>
    </submittedName>
</protein>
<feature type="domain" description="Disease resistance R13L4/SHOC-2-like LRR" evidence="9">
    <location>
        <begin position="538"/>
        <end position="803"/>
    </location>
</feature>
<dbReference type="OrthoDB" id="664960at2759"/>
<evidence type="ECO:0000256" key="2">
    <source>
        <dbReference type="ARBA" id="ARBA00022614"/>
    </source>
</evidence>
<evidence type="ECO:0000256" key="5">
    <source>
        <dbReference type="ARBA" id="ARBA00022821"/>
    </source>
</evidence>
<evidence type="ECO:0000256" key="4">
    <source>
        <dbReference type="ARBA" id="ARBA00022741"/>
    </source>
</evidence>
<evidence type="ECO:0000256" key="6">
    <source>
        <dbReference type="ARBA" id="ARBA00022840"/>
    </source>
</evidence>
<evidence type="ECO:0000259" key="9">
    <source>
        <dbReference type="Pfam" id="PF23598"/>
    </source>
</evidence>
<keyword evidence="4" id="KW-0547">Nucleotide-binding</keyword>
<dbReference type="PANTHER" id="PTHR33463:SF220">
    <property type="entry name" value="NB-ARC DOMAIN-CONTAINING PROTEIN"/>
    <property type="match status" value="1"/>
</dbReference>
<evidence type="ECO:0000313" key="10">
    <source>
        <dbReference type="EMBL" id="EOA34877.1"/>
    </source>
</evidence>
<dbReference type="EMBL" id="KB870806">
    <property type="protein sequence ID" value="EOA34877.1"/>
    <property type="molecule type" value="Genomic_DNA"/>
</dbReference>
<dbReference type="Gene3D" id="1.10.8.430">
    <property type="entry name" value="Helical domain of apoptotic protease-activating factors"/>
    <property type="match status" value="1"/>
</dbReference>
<proteinExistence type="inferred from homology"/>
<dbReference type="InterPro" id="IPR058922">
    <property type="entry name" value="WHD_DRP"/>
</dbReference>
<dbReference type="GO" id="GO:0005524">
    <property type="term" value="F:ATP binding"/>
    <property type="evidence" value="ECO:0007669"/>
    <property type="project" value="UniProtKB-KW"/>
</dbReference>